<name>A0AAE4L066_9STRE</name>
<keyword evidence="1" id="KW-1133">Transmembrane helix</keyword>
<feature type="transmembrane region" description="Helical" evidence="1">
    <location>
        <begin position="75"/>
        <end position="94"/>
    </location>
</feature>
<dbReference type="AlphaFoldDB" id="A0AAE4L066"/>
<evidence type="ECO:0000256" key="1">
    <source>
        <dbReference type="SAM" id="Phobius"/>
    </source>
</evidence>
<accession>A0AAE4L066</accession>
<evidence type="ECO:0008006" key="4">
    <source>
        <dbReference type="Google" id="ProtNLM"/>
    </source>
</evidence>
<organism evidence="2 3">
    <name type="scientific">Streptococcus parauberis</name>
    <dbReference type="NCBI Taxonomy" id="1348"/>
    <lineage>
        <taxon>Bacteria</taxon>
        <taxon>Bacillati</taxon>
        <taxon>Bacillota</taxon>
        <taxon>Bacilli</taxon>
        <taxon>Lactobacillales</taxon>
        <taxon>Streptococcaceae</taxon>
        <taxon>Streptococcus</taxon>
    </lineage>
</organism>
<feature type="transmembrane region" description="Helical" evidence="1">
    <location>
        <begin position="329"/>
        <end position="351"/>
    </location>
</feature>
<evidence type="ECO:0000313" key="3">
    <source>
        <dbReference type="Proteomes" id="UP001180515"/>
    </source>
</evidence>
<feature type="transmembrane region" description="Helical" evidence="1">
    <location>
        <begin position="261"/>
        <end position="279"/>
    </location>
</feature>
<keyword evidence="1" id="KW-0812">Transmembrane</keyword>
<feature type="transmembrane region" description="Helical" evidence="1">
    <location>
        <begin position="357"/>
        <end position="376"/>
    </location>
</feature>
<keyword evidence="1" id="KW-0472">Membrane</keyword>
<gene>
    <name evidence="2" type="ORF">P7G31_01845</name>
</gene>
<feature type="transmembrane region" description="Helical" evidence="1">
    <location>
        <begin position="388"/>
        <end position="407"/>
    </location>
</feature>
<protein>
    <recommendedName>
        <fullName evidence="4">Serotype determinant, transmembrane protein</fullName>
    </recommendedName>
</protein>
<sequence>MLQFFKKYYLSITYFIVSLLFTLQSIVYINNRGDQTAFANYAKEFGFFEFAYRRYFTWSSRLLIESITLFFSTSYKWFDITLFLSTCLFFYCFNQLFFEDKNCKSLLYVTPILFLILFPSPFFIGAGLIATITNYLFPTYATVYAWYFISRKSKVANVTGIMILIFAVMQEQFALLNTIILSYFFVYYCQKNKKFNFVLLISTVISFIGVGSALFSPGNAVRKLSNIHYWYPEFPKLSLSTKFFQAYIETNHALFVDGEKTIMNFMFLLLLVIIFISLIKKKYIITFLNGAITYQLLANKLGLNTIFSACIKLLTDFNRKEISYCSISTIYPILIYGIILILMTVSIYLLFTNKVTAITTLIILAAGYISRSSIALSPTLYASGARTFMPLLFSIFIVIVMLLIELLNTKEGIK</sequence>
<comment type="caution">
    <text evidence="2">The sequence shown here is derived from an EMBL/GenBank/DDBJ whole genome shotgun (WGS) entry which is preliminary data.</text>
</comment>
<dbReference type="RefSeq" id="WP_100083911.1">
    <property type="nucleotide sequence ID" value="NZ_JARQAG010000001.1"/>
</dbReference>
<feature type="transmembrane region" description="Helical" evidence="1">
    <location>
        <begin position="12"/>
        <end position="29"/>
    </location>
</feature>
<dbReference type="EMBL" id="JARQAG010000001">
    <property type="protein sequence ID" value="MDT2730995.1"/>
    <property type="molecule type" value="Genomic_DNA"/>
</dbReference>
<reference evidence="2" key="1">
    <citation type="submission" date="2023-03" db="EMBL/GenBank/DDBJ databases">
        <authorList>
            <person name="Shen W."/>
            <person name="Cai J."/>
        </authorList>
    </citation>
    <scope>NUCLEOTIDE SEQUENCE</scope>
    <source>
        <strain evidence="2">P82-2</strain>
    </source>
</reference>
<proteinExistence type="predicted"/>
<evidence type="ECO:0000313" key="2">
    <source>
        <dbReference type="EMBL" id="MDT2730995.1"/>
    </source>
</evidence>
<feature type="transmembrane region" description="Helical" evidence="1">
    <location>
        <begin position="106"/>
        <end position="137"/>
    </location>
</feature>
<dbReference type="Proteomes" id="UP001180515">
    <property type="component" value="Unassembled WGS sequence"/>
</dbReference>
<feature type="transmembrane region" description="Helical" evidence="1">
    <location>
        <begin position="157"/>
        <end position="185"/>
    </location>
</feature>
<feature type="transmembrane region" description="Helical" evidence="1">
    <location>
        <begin position="197"/>
        <end position="215"/>
    </location>
</feature>